<feature type="binding site" evidence="8">
    <location>
        <position position="326"/>
    </location>
    <ligand>
        <name>Zn(2+)</name>
        <dbReference type="ChEBI" id="CHEBI:29105"/>
        <label>2</label>
    </ligand>
</feature>
<evidence type="ECO:0000256" key="1">
    <source>
        <dbReference type="ARBA" id="ARBA00006272"/>
    </source>
</evidence>
<keyword evidence="5" id="KW-0378">Hydrolase</keyword>
<reference evidence="10" key="1">
    <citation type="submission" date="2016-10" db="EMBL/GenBank/DDBJ databases">
        <authorList>
            <person name="Varghese N."/>
            <person name="Submissions S."/>
        </authorList>
    </citation>
    <scope>NUCLEOTIDE SEQUENCE [LARGE SCALE GENOMIC DNA]</scope>
    <source>
        <strain evidence="10">DSM 44142</strain>
    </source>
</reference>
<comment type="similarity">
    <text evidence="1 6">Belongs to the peptidase M42 family.</text>
</comment>
<dbReference type="Proteomes" id="UP000183053">
    <property type="component" value="Unassembled WGS sequence"/>
</dbReference>
<organism evidence="9 10">
    <name type="scientific">Tsukamurella pulmonis</name>
    <dbReference type="NCBI Taxonomy" id="47312"/>
    <lineage>
        <taxon>Bacteria</taxon>
        <taxon>Bacillati</taxon>
        <taxon>Actinomycetota</taxon>
        <taxon>Actinomycetes</taxon>
        <taxon>Mycobacteriales</taxon>
        <taxon>Tsukamurellaceae</taxon>
        <taxon>Tsukamurella</taxon>
    </lineage>
</organism>
<keyword evidence="3" id="KW-0645">Protease</keyword>
<dbReference type="Gene3D" id="3.40.630.10">
    <property type="entry name" value="Zn peptidases"/>
    <property type="match status" value="1"/>
</dbReference>
<dbReference type="SUPFAM" id="SSF53187">
    <property type="entry name" value="Zn-dependent exopeptidases"/>
    <property type="match status" value="1"/>
</dbReference>
<dbReference type="Pfam" id="PF05343">
    <property type="entry name" value="Peptidase_M42"/>
    <property type="match status" value="1"/>
</dbReference>
<evidence type="ECO:0000256" key="6">
    <source>
        <dbReference type="PIRNR" id="PIRNR001123"/>
    </source>
</evidence>
<keyword evidence="10" id="KW-1185">Reference proteome</keyword>
<dbReference type="PIRSF" id="PIRSF001123">
    <property type="entry name" value="PepA_GA"/>
    <property type="match status" value="1"/>
</dbReference>
<dbReference type="GO" id="GO:0006508">
    <property type="term" value="P:proteolysis"/>
    <property type="evidence" value="ECO:0007669"/>
    <property type="project" value="UniProtKB-KW"/>
</dbReference>
<evidence type="ECO:0000256" key="8">
    <source>
        <dbReference type="PIRSR" id="PIRSR001123-2"/>
    </source>
</evidence>
<proteinExistence type="inferred from homology"/>
<dbReference type="EMBL" id="FNLF01000002">
    <property type="protein sequence ID" value="SDQ77727.1"/>
    <property type="molecule type" value="Genomic_DNA"/>
</dbReference>
<evidence type="ECO:0000256" key="7">
    <source>
        <dbReference type="PIRSR" id="PIRSR001123-1"/>
    </source>
</evidence>
<evidence type="ECO:0000256" key="5">
    <source>
        <dbReference type="ARBA" id="ARBA00022801"/>
    </source>
</evidence>
<evidence type="ECO:0000313" key="10">
    <source>
        <dbReference type="Proteomes" id="UP000183053"/>
    </source>
</evidence>
<feature type="binding site" evidence="8">
    <location>
        <position position="176"/>
    </location>
    <ligand>
        <name>Zn(2+)</name>
        <dbReference type="ChEBI" id="CHEBI:29105"/>
        <label>2</label>
    </ligand>
</feature>
<evidence type="ECO:0000256" key="2">
    <source>
        <dbReference type="ARBA" id="ARBA00022438"/>
    </source>
</evidence>
<feature type="binding site" evidence="8">
    <location>
        <position position="63"/>
    </location>
    <ligand>
        <name>Zn(2+)</name>
        <dbReference type="ChEBI" id="CHEBI:29105"/>
        <label>1</label>
    </ligand>
</feature>
<dbReference type="STRING" id="47312.SAMN04489765_1803"/>
<evidence type="ECO:0000256" key="3">
    <source>
        <dbReference type="ARBA" id="ARBA00022670"/>
    </source>
</evidence>
<dbReference type="RefSeq" id="WP_068565892.1">
    <property type="nucleotide sequence ID" value="NZ_FNLF01000002.1"/>
</dbReference>
<evidence type="ECO:0000313" key="9">
    <source>
        <dbReference type="EMBL" id="SDQ77727.1"/>
    </source>
</evidence>
<dbReference type="InterPro" id="IPR023367">
    <property type="entry name" value="Peptidase_M42_dom2"/>
</dbReference>
<sequence>MSLAEHLRSLCALSGPPGYEHAVVGHVRKHLQSLGLDARQDRTGQLSVVIGTGTGEPTLITAHLDEVALVVHRVEEDGFLRIRRVGGVPERLLPGSRFNVLTRHGPIPAVVGSLAHHLTPETEKYVAHPAEDLYLDIGARTRSEALHIGARVGDMACTERCFTELPNGGVVSPALDDRSGVASLCELAERLAAAPPERPVILGFTTQEEFHVRGTLSLVAHHHPAAVVNVDVSPATDTPDLDGTGNVALGAGPVLNRLSFHGRGTLGGLIPHQGLADAVETAATDTGTPLQLETIIGLITDAAFVPMSTAEGVATVGIGIPCRYTHSSVEQIRMDDLIGCTDILESLAHSLDTSTLTW</sequence>
<dbReference type="Gene3D" id="2.40.30.40">
    <property type="entry name" value="Peptidase M42, domain 2"/>
    <property type="match status" value="1"/>
</dbReference>
<feature type="binding site" evidence="8">
    <location>
        <position position="231"/>
    </location>
    <ligand>
        <name>Zn(2+)</name>
        <dbReference type="ChEBI" id="CHEBI:29105"/>
        <label>1</label>
    </ligand>
</feature>
<dbReference type="SUPFAM" id="SSF101821">
    <property type="entry name" value="Aminopeptidase/glucanase lid domain"/>
    <property type="match status" value="1"/>
</dbReference>
<name>A0A1H1DMR4_9ACTN</name>
<dbReference type="PANTHER" id="PTHR32481:SF0">
    <property type="entry name" value="AMINOPEPTIDASE YPDE-RELATED"/>
    <property type="match status" value="1"/>
</dbReference>
<feature type="binding site" evidence="8">
    <location>
        <position position="176"/>
    </location>
    <ligand>
        <name>Zn(2+)</name>
        <dbReference type="ChEBI" id="CHEBI:29105"/>
        <label>1</label>
    </ligand>
</feature>
<evidence type="ECO:0000256" key="4">
    <source>
        <dbReference type="ARBA" id="ARBA00022723"/>
    </source>
</evidence>
<feature type="binding site" evidence="8">
    <location>
        <position position="209"/>
    </location>
    <ligand>
        <name>Zn(2+)</name>
        <dbReference type="ChEBI" id="CHEBI:29105"/>
        <label>2</label>
    </ligand>
</feature>
<dbReference type="GO" id="GO:0046872">
    <property type="term" value="F:metal ion binding"/>
    <property type="evidence" value="ECO:0007669"/>
    <property type="project" value="UniProtKB-UniRule"/>
</dbReference>
<dbReference type="AlphaFoldDB" id="A0A1H1DMR4"/>
<dbReference type="InterPro" id="IPR051464">
    <property type="entry name" value="Peptidase_M42_aminopept"/>
</dbReference>
<dbReference type="InterPro" id="IPR008007">
    <property type="entry name" value="Peptidase_M42"/>
</dbReference>
<dbReference type="OrthoDB" id="9772053at2"/>
<dbReference type="PANTHER" id="PTHR32481">
    <property type="entry name" value="AMINOPEPTIDASE"/>
    <property type="match status" value="1"/>
</dbReference>
<dbReference type="GO" id="GO:0004177">
    <property type="term" value="F:aminopeptidase activity"/>
    <property type="evidence" value="ECO:0007669"/>
    <property type="project" value="UniProtKB-UniRule"/>
</dbReference>
<gene>
    <name evidence="9" type="ORF">SAMN04489765_1803</name>
</gene>
<keyword evidence="4 8" id="KW-0479">Metal-binding</keyword>
<keyword evidence="2 9" id="KW-0031">Aminopeptidase</keyword>
<protein>
    <submittedName>
        <fullName evidence="9">Putative aminopeptidase FrvX</fullName>
    </submittedName>
</protein>
<accession>A0A1H1DMR4</accession>
<feature type="active site" description="Proton acceptor" evidence="7">
    <location>
        <position position="208"/>
    </location>
</feature>
<comment type="cofactor">
    <cofactor evidence="8">
        <name>a divalent metal cation</name>
        <dbReference type="ChEBI" id="CHEBI:60240"/>
    </cofactor>
    <text evidence="8">Binds 2 divalent metal cations per subunit.</text>
</comment>